<keyword evidence="3 5" id="KW-0012">Acyltransferase</keyword>
<dbReference type="EMBL" id="CP002961">
    <property type="protein sequence ID" value="AFK04956.1"/>
    <property type="molecule type" value="Genomic_DNA"/>
</dbReference>
<evidence type="ECO:0000256" key="3">
    <source>
        <dbReference type="ARBA" id="ARBA00023315"/>
    </source>
</evidence>
<gene>
    <name evidence="5" type="ordered locus">Emtol_3830</name>
</gene>
<dbReference type="SUPFAM" id="SSF69593">
    <property type="entry name" value="Glycerol-3-phosphate (1)-acyltransferase"/>
    <property type="match status" value="1"/>
</dbReference>
<sequence>MLNWLFKIIFKASGWKLVNTPKNLNKGLFAVAPHARTADFLIGLGTRAAMGINISYLGKAELFRPPFGWIFRGLGGTPVYRSKSTNFVQQVAATFNAHEKLLVAIAPEGTRKNVSKLKTGFYYMAHAANVPIIMSGFDYPRKSIIFAEPFMPTGNFEADMKQYFIPFFKSIHGFQKDWIKNYEMGKF</sequence>
<dbReference type="InterPro" id="IPR002123">
    <property type="entry name" value="Plipid/glycerol_acylTrfase"/>
</dbReference>
<keyword evidence="2" id="KW-0808">Transferase</keyword>
<dbReference type="GO" id="GO:0016746">
    <property type="term" value="F:acyltransferase activity"/>
    <property type="evidence" value="ECO:0007669"/>
    <property type="project" value="UniProtKB-KW"/>
</dbReference>
<comment type="pathway">
    <text evidence="1">Lipid metabolism.</text>
</comment>
<dbReference type="Proteomes" id="UP000002875">
    <property type="component" value="Chromosome"/>
</dbReference>
<evidence type="ECO:0000313" key="5">
    <source>
        <dbReference type="EMBL" id="AFK04956.1"/>
    </source>
</evidence>
<evidence type="ECO:0000256" key="1">
    <source>
        <dbReference type="ARBA" id="ARBA00005189"/>
    </source>
</evidence>
<evidence type="ECO:0000259" key="4">
    <source>
        <dbReference type="SMART" id="SM00563"/>
    </source>
</evidence>
<dbReference type="SMART" id="SM00563">
    <property type="entry name" value="PlsC"/>
    <property type="match status" value="1"/>
</dbReference>
<evidence type="ECO:0000313" key="6">
    <source>
        <dbReference type="Proteomes" id="UP000002875"/>
    </source>
</evidence>
<dbReference type="Pfam" id="PF01553">
    <property type="entry name" value="Acyltransferase"/>
    <property type="match status" value="1"/>
</dbReference>
<dbReference type="PANTHER" id="PTHR10434:SF9">
    <property type="entry name" value="PHOSPHOLIPID_GLYCEROL ACYLTRANSFERASE DOMAIN-CONTAINING PROTEIN"/>
    <property type="match status" value="1"/>
</dbReference>
<feature type="domain" description="Phospholipid/glycerol acyltransferase" evidence="4">
    <location>
        <begin position="28"/>
        <end position="137"/>
    </location>
</feature>
<dbReference type="PANTHER" id="PTHR10434">
    <property type="entry name" value="1-ACYL-SN-GLYCEROL-3-PHOSPHATE ACYLTRANSFERASE"/>
    <property type="match status" value="1"/>
</dbReference>
<evidence type="ECO:0000256" key="2">
    <source>
        <dbReference type="ARBA" id="ARBA00022679"/>
    </source>
</evidence>
<reference evidence="5 6" key="1">
    <citation type="submission" date="2011-07" db="EMBL/GenBank/DDBJ databases">
        <title>The complete genome of chromosome of Emticicia oligotrophica DSM 17448.</title>
        <authorList>
            <consortium name="US DOE Joint Genome Institute (JGI-PGF)"/>
            <person name="Lucas S."/>
            <person name="Han J."/>
            <person name="Lapidus A."/>
            <person name="Bruce D."/>
            <person name="Goodwin L."/>
            <person name="Pitluck S."/>
            <person name="Peters L."/>
            <person name="Kyrpides N."/>
            <person name="Mavromatis K."/>
            <person name="Ivanova N."/>
            <person name="Ovchinnikova G."/>
            <person name="Teshima H."/>
            <person name="Detter J.C."/>
            <person name="Tapia R."/>
            <person name="Han C."/>
            <person name="Land M."/>
            <person name="Hauser L."/>
            <person name="Markowitz V."/>
            <person name="Cheng J.-F."/>
            <person name="Hugenholtz P."/>
            <person name="Woyke T."/>
            <person name="Wu D."/>
            <person name="Tindall B."/>
            <person name="Pomrenke H."/>
            <person name="Brambilla E."/>
            <person name="Klenk H.-P."/>
            <person name="Eisen J.A."/>
        </authorList>
    </citation>
    <scope>NUCLEOTIDE SEQUENCE [LARGE SCALE GENOMIC DNA]</scope>
    <source>
        <strain evidence="5 6">DSM 17448</strain>
    </source>
</reference>
<proteinExistence type="predicted"/>
<name>A0ABN4ASY5_EMTOG</name>
<protein>
    <submittedName>
        <fullName evidence="5">Phospholipid/glycerol acyltransferase</fullName>
    </submittedName>
</protein>
<dbReference type="RefSeq" id="WP_015030644.1">
    <property type="nucleotide sequence ID" value="NC_018748.1"/>
</dbReference>
<organism evidence="5 6">
    <name type="scientific">Emticicia oligotrophica (strain DSM 17448 / CIP 109782 / MTCC 6937 / GPTSA100-15)</name>
    <dbReference type="NCBI Taxonomy" id="929562"/>
    <lineage>
        <taxon>Bacteria</taxon>
        <taxon>Pseudomonadati</taxon>
        <taxon>Bacteroidota</taxon>
        <taxon>Cytophagia</taxon>
        <taxon>Cytophagales</taxon>
        <taxon>Leadbetterellaceae</taxon>
        <taxon>Emticicia</taxon>
    </lineage>
</organism>
<keyword evidence="6" id="KW-1185">Reference proteome</keyword>
<accession>A0ABN4ASY5</accession>